<feature type="domain" description="3'-5' exonuclease C-terminal" evidence="1">
    <location>
        <begin position="1"/>
        <end position="45"/>
    </location>
</feature>
<evidence type="ECO:0000313" key="2">
    <source>
        <dbReference type="EMBL" id="BCO36755.1"/>
    </source>
</evidence>
<dbReference type="Proteomes" id="UP000595446">
    <property type="component" value="Chromosome"/>
</dbReference>
<evidence type="ECO:0000313" key="3">
    <source>
        <dbReference type="Proteomes" id="UP000595446"/>
    </source>
</evidence>
<name>A0A7R7JIA7_9MYCO</name>
<dbReference type="Gene3D" id="1.10.150.80">
    <property type="entry name" value="HRDC domain"/>
    <property type="match status" value="1"/>
</dbReference>
<keyword evidence="3" id="KW-1185">Reference proteome</keyword>
<dbReference type="InterPro" id="IPR041605">
    <property type="entry name" value="Exo_C"/>
</dbReference>
<sequence>MRRLCWDWDGGSQADSERVIDEFLAAGQARAWQRELVVPVLAAALQQAAG</sequence>
<dbReference type="InterPro" id="IPR044876">
    <property type="entry name" value="HRDC_dom_sf"/>
</dbReference>
<dbReference type="EMBL" id="AP024237">
    <property type="protein sequence ID" value="BCO36755.1"/>
    <property type="molecule type" value="Genomic_DNA"/>
</dbReference>
<dbReference type="Pfam" id="PF18305">
    <property type="entry name" value="DNA_pol_A_exoN"/>
    <property type="match status" value="1"/>
</dbReference>
<evidence type="ECO:0000259" key="1">
    <source>
        <dbReference type="Pfam" id="PF18305"/>
    </source>
</evidence>
<proteinExistence type="predicted"/>
<protein>
    <recommendedName>
        <fullName evidence="1">3'-5' exonuclease C-terminal domain-containing protein</fullName>
    </recommendedName>
</protein>
<reference evidence="2 3" key="1">
    <citation type="submission" date="2020-12" db="EMBL/GenBank/DDBJ databases">
        <title>Complete genome sequence of Mycobacterium heckeshornense JCM 15655T, closely related to a pathogenic non-tuberculous mycobacterial species Mycobacterium xenopi.</title>
        <authorList>
            <person name="Yoshida M."/>
            <person name="Fukano H."/>
            <person name="Asakura T."/>
            <person name="Suzuki M."/>
            <person name="Hoshino Y."/>
        </authorList>
    </citation>
    <scope>NUCLEOTIDE SEQUENCE [LARGE SCALE GENOMIC DNA]</scope>
    <source>
        <strain evidence="2 3">JCM 15655</strain>
    </source>
</reference>
<accession>A0A7R7JIA7</accession>
<organism evidence="2 3">
    <name type="scientific">Mycobacterium heckeshornense</name>
    <dbReference type="NCBI Taxonomy" id="110505"/>
    <lineage>
        <taxon>Bacteria</taxon>
        <taxon>Bacillati</taxon>
        <taxon>Actinomycetota</taxon>
        <taxon>Actinomycetes</taxon>
        <taxon>Mycobacteriales</taxon>
        <taxon>Mycobacteriaceae</taxon>
        <taxon>Mycobacterium</taxon>
    </lineage>
</organism>
<dbReference type="AlphaFoldDB" id="A0A7R7JIA7"/>
<gene>
    <name evidence="2" type="ORF">MHEC_31880</name>
</gene>